<dbReference type="SUPFAM" id="SSF52540">
    <property type="entry name" value="P-loop containing nucleoside triphosphate hydrolases"/>
    <property type="match status" value="1"/>
</dbReference>
<organism evidence="5">
    <name type="scientific">Balaenoptera musculus</name>
    <name type="common">Blue whale</name>
    <dbReference type="NCBI Taxonomy" id="9771"/>
    <lineage>
        <taxon>Eukaryota</taxon>
        <taxon>Metazoa</taxon>
        <taxon>Chordata</taxon>
        <taxon>Craniata</taxon>
        <taxon>Vertebrata</taxon>
        <taxon>Euteleostomi</taxon>
        <taxon>Mammalia</taxon>
        <taxon>Eutheria</taxon>
        <taxon>Laurasiatheria</taxon>
        <taxon>Artiodactyla</taxon>
        <taxon>Whippomorpha</taxon>
        <taxon>Cetacea</taxon>
        <taxon>Mysticeti</taxon>
        <taxon>Balaenopteridae</taxon>
        <taxon>Balaenoptera</taxon>
    </lineage>
</organism>
<dbReference type="Ensembl" id="ENSBMST00010031805.1">
    <property type="protein sequence ID" value="ENSBMSP00010028885.1"/>
    <property type="gene ID" value="ENSBMSG00010020981.1"/>
</dbReference>
<dbReference type="GO" id="GO:0005794">
    <property type="term" value="C:Golgi apparatus"/>
    <property type="evidence" value="ECO:0007669"/>
    <property type="project" value="TreeGrafter"/>
</dbReference>
<evidence type="ECO:0000256" key="2">
    <source>
        <dbReference type="ARBA" id="ARBA00023134"/>
    </source>
</evidence>
<feature type="binding site" evidence="3">
    <location>
        <begin position="29"/>
        <end position="36"/>
    </location>
    <ligand>
        <name>GTP</name>
        <dbReference type="ChEBI" id="CHEBI:37565"/>
    </ligand>
</feature>
<dbReference type="InterPro" id="IPR006689">
    <property type="entry name" value="Small_GTPase_ARF/SAR"/>
</dbReference>
<evidence type="ECO:0000256" key="1">
    <source>
        <dbReference type="ARBA" id="ARBA00022741"/>
    </source>
</evidence>
<sequence>DYTMPGVGAGRHLYKDTLLKDQYCILILGLDDAVRTTVLERSKTRFHKNSKGMILSKITTTAGLNLGTVDAGKARLLLRELQSLWDKDQAEGHGVLYVMASTEEERLSGAVAFPIFLSSFHIPLLLKSCAVQEKNPEMLISLPYLLSVRNS</sequence>
<dbReference type="GO" id="GO:0003924">
    <property type="term" value="F:GTPase activity"/>
    <property type="evidence" value="ECO:0007669"/>
    <property type="project" value="InterPro"/>
</dbReference>
<dbReference type="GeneTree" id="ENSGT01010000229935"/>
<protein>
    <submittedName>
        <fullName evidence="5">Uncharacterized protein</fullName>
    </submittedName>
</protein>
<name>A0A8C0E0E7_BALMU</name>
<keyword evidence="4" id="KW-0460">Magnesium</keyword>
<evidence type="ECO:0000256" key="3">
    <source>
        <dbReference type="PIRSR" id="PIRSR606689-1"/>
    </source>
</evidence>
<dbReference type="Pfam" id="PF00025">
    <property type="entry name" value="Arf"/>
    <property type="match status" value="1"/>
</dbReference>
<dbReference type="AlphaFoldDB" id="A0A8C0E0E7"/>
<evidence type="ECO:0000256" key="4">
    <source>
        <dbReference type="PIRSR" id="PIRSR606689-2"/>
    </source>
</evidence>
<dbReference type="GO" id="GO:0046872">
    <property type="term" value="F:metal ion binding"/>
    <property type="evidence" value="ECO:0007669"/>
    <property type="project" value="UniProtKB-KW"/>
</dbReference>
<proteinExistence type="predicted"/>
<dbReference type="GO" id="GO:0034067">
    <property type="term" value="P:protein localization to Golgi apparatus"/>
    <property type="evidence" value="ECO:0007669"/>
    <property type="project" value="TreeGrafter"/>
</dbReference>
<dbReference type="GO" id="GO:0043001">
    <property type="term" value="P:Golgi to plasma membrane protein transport"/>
    <property type="evidence" value="ECO:0007669"/>
    <property type="project" value="TreeGrafter"/>
</dbReference>
<feature type="binding site" evidence="4">
    <location>
        <position position="61"/>
    </location>
    <ligand>
        <name>Mg(2+)</name>
        <dbReference type="ChEBI" id="CHEBI:18420"/>
    </ligand>
</feature>
<dbReference type="GO" id="GO:0006886">
    <property type="term" value="P:intracellular protein transport"/>
    <property type="evidence" value="ECO:0007669"/>
    <property type="project" value="TreeGrafter"/>
</dbReference>
<dbReference type="GO" id="GO:0005525">
    <property type="term" value="F:GTP binding"/>
    <property type="evidence" value="ECO:0007669"/>
    <property type="project" value="UniProtKB-KW"/>
</dbReference>
<dbReference type="InterPro" id="IPR027417">
    <property type="entry name" value="P-loop_NTPase"/>
</dbReference>
<dbReference type="PANTHER" id="PTHR45909">
    <property type="entry name" value="ADP-RIBOSYLATION FACTOR-RELATED PROTEIN 1"/>
    <property type="match status" value="1"/>
</dbReference>
<dbReference type="InterPro" id="IPR024156">
    <property type="entry name" value="Small_GTPase_ARF"/>
</dbReference>
<reference evidence="5" key="1">
    <citation type="submission" date="2023-09" db="UniProtKB">
        <authorList>
            <consortium name="Ensembl"/>
        </authorList>
    </citation>
    <scope>IDENTIFICATION</scope>
</reference>
<dbReference type="PANTHER" id="PTHR45909:SF1">
    <property type="entry name" value="ADP-RIBOSYLATION FACTOR-RELATED PROTEIN 1"/>
    <property type="match status" value="1"/>
</dbReference>
<accession>A0A8C0E0E7</accession>
<keyword evidence="4" id="KW-0479">Metal-binding</keyword>
<keyword evidence="2 3" id="KW-0342">GTP-binding</keyword>
<evidence type="ECO:0000313" key="5">
    <source>
        <dbReference type="Ensembl" id="ENSBMSP00010028885.1"/>
    </source>
</evidence>
<keyword evidence="1 3" id="KW-0547">Nucleotide-binding</keyword>
<dbReference type="Gene3D" id="3.40.50.300">
    <property type="entry name" value="P-loop containing nucleotide triphosphate hydrolases"/>
    <property type="match status" value="1"/>
</dbReference>
<feature type="binding site" evidence="4">
    <location>
        <position position="36"/>
    </location>
    <ligand>
        <name>Mg(2+)</name>
        <dbReference type="ChEBI" id="CHEBI:18420"/>
    </ligand>
</feature>